<dbReference type="RefSeq" id="WP_138327260.1">
    <property type="nucleotide sequence ID" value="NZ_VCDI01000007.1"/>
</dbReference>
<name>A0A5R9J307_9PROT</name>
<organism evidence="2 3">
    <name type="scientific">Lichenicoccus roseus</name>
    <dbReference type="NCBI Taxonomy" id="2683649"/>
    <lineage>
        <taxon>Bacteria</taxon>
        <taxon>Pseudomonadati</taxon>
        <taxon>Pseudomonadota</taxon>
        <taxon>Alphaproteobacteria</taxon>
        <taxon>Acetobacterales</taxon>
        <taxon>Acetobacteraceae</taxon>
        <taxon>Lichenicoccus</taxon>
    </lineage>
</organism>
<dbReference type="AlphaFoldDB" id="A0A5R9J307"/>
<accession>A0A5R9J307</accession>
<gene>
    <name evidence="2" type="ORF">FE263_17080</name>
</gene>
<feature type="region of interest" description="Disordered" evidence="1">
    <location>
        <begin position="283"/>
        <end position="308"/>
    </location>
</feature>
<evidence type="ECO:0000256" key="1">
    <source>
        <dbReference type="SAM" id="MobiDB-lite"/>
    </source>
</evidence>
<proteinExistence type="predicted"/>
<reference evidence="2 3" key="1">
    <citation type="submission" date="2019-05" db="EMBL/GenBank/DDBJ databases">
        <authorList>
            <person name="Pankratov T."/>
            <person name="Grouzdev D."/>
        </authorList>
    </citation>
    <scope>NUCLEOTIDE SEQUENCE [LARGE SCALE GENOMIC DNA]</scope>
    <source>
        <strain evidence="2 3">KEBCLARHB70R</strain>
    </source>
</reference>
<dbReference type="Proteomes" id="UP000305654">
    <property type="component" value="Unassembled WGS sequence"/>
</dbReference>
<dbReference type="EMBL" id="VCDI01000007">
    <property type="protein sequence ID" value="TLU71223.1"/>
    <property type="molecule type" value="Genomic_DNA"/>
</dbReference>
<evidence type="ECO:0000313" key="2">
    <source>
        <dbReference type="EMBL" id="TLU71223.1"/>
    </source>
</evidence>
<sequence>MELFCSADPPELAKNAGRKLSPGFAGFVEVSSALNDAFSDYANASAMQADDSPAGERRRWCTALARGSNDLGMALGYAELSGELHAAAFSAMDSLEKGWPRYPEDQEAVEYLRRLLMVAVPDKFAASGGLGSEPDLKACWMALLGRLGPALAAVAAVAGSSARAWSSAIARGGSNRDQARRHLIKMLVDIFTQLFGQPPEAAPGSGGFRWFSATIEMAGNRAAVQRDGMVLDRTDENQVLAAALEAIQALASHIVAPSYQLQSRGTGKLDHWLREAINAGNAHRARAAAPSPAAPLRSTRGSKPKKRV</sequence>
<protein>
    <submittedName>
        <fullName evidence="2">Uncharacterized protein</fullName>
    </submittedName>
</protein>
<feature type="compositionally biased region" description="Low complexity" evidence="1">
    <location>
        <begin position="283"/>
        <end position="297"/>
    </location>
</feature>
<comment type="caution">
    <text evidence="2">The sequence shown here is derived from an EMBL/GenBank/DDBJ whole genome shotgun (WGS) entry which is preliminary data.</text>
</comment>
<keyword evidence="3" id="KW-1185">Reference proteome</keyword>
<evidence type="ECO:0000313" key="3">
    <source>
        <dbReference type="Proteomes" id="UP000305654"/>
    </source>
</evidence>